<dbReference type="Proteomes" id="UP000242694">
    <property type="component" value="Unassembled WGS sequence"/>
</dbReference>
<dbReference type="GO" id="GO:0005524">
    <property type="term" value="F:ATP binding"/>
    <property type="evidence" value="ECO:0007669"/>
    <property type="project" value="UniProtKB-KW"/>
</dbReference>
<dbReference type="SUPFAM" id="SSF52540">
    <property type="entry name" value="P-loop containing nucleoside triphosphate hydrolases"/>
    <property type="match status" value="1"/>
</dbReference>
<dbReference type="SMART" id="SM00382">
    <property type="entry name" value="AAA"/>
    <property type="match status" value="1"/>
</dbReference>
<dbReference type="Pfam" id="PF00005">
    <property type="entry name" value="ABC_tran"/>
    <property type="match status" value="1"/>
</dbReference>
<evidence type="ECO:0000256" key="3">
    <source>
        <dbReference type="ARBA" id="ARBA00022840"/>
    </source>
</evidence>
<keyword evidence="2" id="KW-0547">Nucleotide-binding</keyword>
<dbReference type="InterPro" id="IPR003593">
    <property type="entry name" value="AAA+_ATPase"/>
</dbReference>
<protein>
    <submittedName>
        <fullName evidence="5">ABC transporter ATP-binding protein</fullName>
    </submittedName>
</protein>
<evidence type="ECO:0000256" key="2">
    <source>
        <dbReference type="ARBA" id="ARBA00022741"/>
    </source>
</evidence>
<name>A0ABX5IGN4_9STAP</name>
<feature type="domain" description="ABC transporter" evidence="4">
    <location>
        <begin position="2"/>
        <end position="233"/>
    </location>
</feature>
<evidence type="ECO:0000259" key="4">
    <source>
        <dbReference type="PROSITE" id="PS50893"/>
    </source>
</evidence>
<sequence length="340" mass="38619">MIEFRDIQVKFGDFVAIEHLDLEVNENEFFTLLGASGSGKSTTLNTLSGFIEPSQGQIFLDGKDITKQPVQKREVGMVFQNYALFPSLNIYENIAFGLRIQKKDKQTIDDRVKSLAKMVALDVDKLDKNISELSGGQQQRVAIARGLAQEPKILLLDEPLSNLDAKLRKQLRRDLKSIQNQYHITMIYVTHDQDEALSLSDRLAVFNNGKIEQVGTPMELYNNPATEYVNNFLGESNVIEKPLIEEINSQTGSQLNPDKVGYIREERVTNVVRNDDKHAQVEATLEDYEFLGSTIRFTFDYKGNKLKTFEKSDSIQQDVDLSKGSQHTLYMNPANIKQFD</sequence>
<dbReference type="PANTHER" id="PTHR42781:SF4">
    <property type="entry name" value="SPERMIDINE_PUTRESCINE IMPORT ATP-BINDING PROTEIN POTA"/>
    <property type="match status" value="1"/>
</dbReference>
<dbReference type="PANTHER" id="PTHR42781">
    <property type="entry name" value="SPERMIDINE/PUTRESCINE IMPORT ATP-BINDING PROTEIN POTA"/>
    <property type="match status" value="1"/>
</dbReference>
<dbReference type="InterPro" id="IPR017871">
    <property type="entry name" value="ABC_transporter-like_CS"/>
</dbReference>
<dbReference type="EMBL" id="PZDI01000015">
    <property type="protein sequence ID" value="PTH18533.1"/>
    <property type="molecule type" value="Genomic_DNA"/>
</dbReference>
<dbReference type="InterPro" id="IPR050093">
    <property type="entry name" value="ABC_SmlMolc_Importer"/>
</dbReference>
<dbReference type="PROSITE" id="PS00211">
    <property type="entry name" value="ABC_TRANSPORTER_1"/>
    <property type="match status" value="1"/>
</dbReference>
<evidence type="ECO:0000313" key="5">
    <source>
        <dbReference type="EMBL" id="PTH18533.1"/>
    </source>
</evidence>
<keyword evidence="6" id="KW-1185">Reference proteome</keyword>
<dbReference type="Gene3D" id="3.40.50.300">
    <property type="entry name" value="P-loop containing nucleotide triphosphate hydrolases"/>
    <property type="match status" value="1"/>
</dbReference>
<keyword evidence="3 5" id="KW-0067">ATP-binding</keyword>
<proteinExistence type="predicted"/>
<comment type="caution">
    <text evidence="5">The sequence shown here is derived from an EMBL/GenBank/DDBJ whole genome shotgun (WGS) entry which is preliminary data.</text>
</comment>
<accession>A0ABX5IGN4</accession>
<gene>
    <name evidence="5" type="ORF">BU607_04690</name>
</gene>
<evidence type="ECO:0000313" key="6">
    <source>
        <dbReference type="Proteomes" id="UP000242694"/>
    </source>
</evidence>
<dbReference type="InterPro" id="IPR027417">
    <property type="entry name" value="P-loop_NTPase"/>
</dbReference>
<evidence type="ECO:0000256" key="1">
    <source>
        <dbReference type="ARBA" id="ARBA00022448"/>
    </source>
</evidence>
<organism evidence="5 6">
    <name type="scientific">Staphylococcus auricularis</name>
    <dbReference type="NCBI Taxonomy" id="29379"/>
    <lineage>
        <taxon>Bacteria</taxon>
        <taxon>Bacillati</taxon>
        <taxon>Bacillota</taxon>
        <taxon>Bacilli</taxon>
        <taxon>Bacillales</taxon>
        <taxon>Staphylococcaceae</taxon>
        <taxon>Staphylococcus</taxon>
    </lineage>
</organism>
<reference evidence="5 6" key="1">
    <citation type="journal article" date="2016" name="Front. Microbiol.">
        <title>Comprehensive Phylogenetic Analysis of Bovine Non-aureus Staphylococci Species Based on Whole-Genome Sequencing.</title>
        <authorList>
            <person name="Naushad S."/>
            <person name="Barkema H.W."/>
            <person name="Luby C."/>
            <person name="Condas L.A."/>
            <person name="Nobrega D.B."/>
            <person name="Carson D.A."/>
            <person name="De Buck J."/>
        </authorList>
    </citation>
    <scope>NUCLEOTIDE SEQUENCE [LARGE SCALE GENOMIC DNA]</scope>
    <source>
        <strain evidence="5 6">SNUC 993</strain>
    </source>
</reference>
<dbReference type="PROSITE" id="PS50893">
    <property type="entry name" value="ABC_TRANSPORTER_2"/>
    <property type="match status" value="1"/>
</dbReference>
<keyword evidence="1" id="KW-0813">Transport</keyword>
<dbReference type="RefSeq" id="WP_107392707.1">
    <property type="nucleotide sequence ID" value="NZ_JALKTO010000005.1"/>
</dbReference>
<dbReference type="InterPro" id="IPR003439">
    <property type="entry name" value="ABC_transporter-like_ATP-bd"/>
</dbReference>